<reference evidence="2 3" key="1">
    <citation type="submission" date="2016-01" db="EMBL/GenBank/DDBJ databases">
        <authorList>
            <person name="Regsiter A."/>
            <person name="william w."/>
        </authorList>
    </citation>
    <scope>NUCLEOTIDE SEQUENCE [LARGE SCALE GENOMIC DNA]</scope>
    <source>
        <strain evidence="2 3">CFBP 6927</strain>
    </source>
</reference>
<evidence type="ECO:0000313" key="3">
    <source>
        <dbReference type="Proteomes" id="UP000191812"/>
    </source>
</evidence>
<proteinExistence type="predicted"/>
<evidence type="ECO:0000313" key="2">
    <source>
        <dbReference type="EMBL" id="CUX48274.1"/>
    </source>
</evidence>
<gene>
    <name evidence="2" type="ORF">AGR13a_Lc110024</name>
</gene>
<dbReference type="Gene3D" id="3.40.50.1110">
    <property type="entry name" value="SGNH hydrolase"/>
    <property type="match status" value="1"/>
</dbReference>
<accession>A0ABP2BKG7</accession>
<dbReference type="Proteomes" id="UP000191812">
    <property type="component" value="Unassembled WGS sequence"/>
</dbReference>
<sequence>MTRTILAFGDSLTWGVDPGRGRHAHEDRWPTVLERLLPDTRVIPEGLPGRTTAFDDANGAADRNGARILPVLLGSHYPLDLVVILLGANDLKQDICGHAAGTAGGMARLVEIVRTFPYDYGYTAPQILLVSPPHFRIPDNGALRGGRLIEESKKLAGHYRAVADENGCGFFDTAVTAQTCSFDGIHLDAKNTRQIGIGVAGFIRLTYC</sequence>
<keyword evidence="3" id="KW-1185">Reference proteome</keyword>
<organism evidence="2 3">
    <name type="scientific">Agrobacterium genomosp. 13 str. CFBP 6927</name>
    <dbReference type="NCBI Taxonomy" id="1183428"/>
    <lineage>
        <taxon>Bacteria</taxon>
        <taxon>Pseudomonadati</taxon>
        <taxon>Pseudomonadota</taxon>
        <taxon>Alphaproteobacteria</taxon>
        <taxon>Hyphomicrobiales</taxon>
        <taxon>Rhizobiaceae</taxon>
        <taxon>Rhizobium/Agrobacterium group</taxon>
        <taxon>Agrobacterium</taxon>
        <taxon>Agrobacterium tumefaciens complex</taxon>
    </lineage>
</organism>
<dbReference type="RefSeq" id="WP_080839214.1">
    <property type="nucleotide sequence ID" value="NZ_LT009757.1"/>
</dbReference>
<dbReference type="Pfam" id="PF13472">
    <property type="entry name" value="Lipase_GDSL_2"/>
    <property type="match status" value="1"/>
</dbReference>
<dbReference type="CDD" id="cd01839">
    <property type="entry name" value="SGNH_arylesterase_like"/>
    <property type="match status" value="1"/>
</dbReference>
<dbReference type="InterPro" id="IPR013830">
    <property type="entry name" value="SGNH_hydro"/>
</dbReference>
<comment type="caution">
    <text evidence="2">The sequence shown here is derived from an EMBL/GenBank/DDBJ whole genome shotgun (WGS) entry which is preliminary data.</text>
</comment>
<dbReference type="SUPFAM" id="SSF52266">
    <property type="entry name" value="SGNH hydrolase"/>
    <property type="match status" value="1"/>
</dbReference>
<feature type="domain" description="SGNH hydrolase-type esterase" evidence="1">
    <location>
        <begin position="7"/>
        <end position="188"/>
    </location>
</feature>
<dbReference type="EMBL" id="FBWH01000037">
    <property type="protein sequence ID" value="CUX48274.1"/>
    <property type="molecule type" value="Genomic_DNA"/>
</dbReference>
<dbReference type="InterPro" id="IPR036514">
    <property type="entry name" value="SGNH_hydro_sf"/>
</dbReference>
<evidence type="ECO:0000259" key="1">
    <source>
        <dbReference type="Pfam" id="PF13472"/>
    </source>
</evidence>
<name>A0ABP2BKG7_9HYPH</name>
<protein>
    <submittedName>
        <fullName evidence="2">Lipolytic protein G-D-S-L family</fullName>
    </submittedName>
</protein>